<sequence length="125" mass="13778">MTGTRHAQKKAGRGDGGREDESLRRSRRKQGLPPLEYKDLVTGLHETLTATLTVRPTTDYLVRMSYEHGQENLPMDGSSVGSSNTSATHVVRVDCPHLADPEWEALQRLCNSHWGGGRSDNATHA</sequence>
<evidence type="ECO:0000313" key="3">
    <source>
        <dbReference type="Proteomes" id="UP000198211"/>
    </source>
</evidence>
<reference evidence="3" key="1">
    <citation type="submission" date="2017-03" db="EMBL/GenBank/DDBJ databases">
        <title>Phytopthora megakarya and P. palmivora, two closely related causual agents of cacao black pod achieved similar genome size and gene model numbers by different mechanisms.</title>
        <authorList>
            <person name="Ali S."/>
            <person name="Shao J."/>
            <person name="Larry D.J."/>
            <person name="Kronmiller B."/>
            <person name="Shen D."/>
            <person name="Strem M.D."/>
            <person name="Melnick R.L."/>
            <person name="Guiltinan M.J."/>
            <person name="Tyler B.M."/>
            <person name="Meinhardt L.W."/>
            <person name="Bailey B.A."/>
        </authorList>
    </citation>
    <scope>NUCLEOTIDE SEQUENCE [LARGE SCALE GENOMIC DNA]</scope>
    <source>
        <strain evidence="3">zdho120</strain>
    </source>
</reference>
<dbReference type="AlphaFoldDB" id="A0A225UDI1"/>
<evidence type="ECO:0000313" key="2">
    <source>
        <dbReference type="EMBL" id="OWY91287.1"/>
    </source>
</evidence>
<feature type="compositionally biased region" description="Basic residues" evidence="1">
    <location>
        <begin position="1"/>
        <end position="11"/>
    </location>
</feature>
<dbReference type="EMBL" id="NBNE01020610">
    <property type="protein sequence ID" value="OWY91287.1"/>
    <property type="molecule type" value="Genomic_DNA"/>
</dbReference>
<evidence type="ECO:0000256" key="1">
    <source>
        <dbReference type="SAM" id="MobiDB-lite"/>
    </source>
</evidence>
<keyword evidence="3" id="KW-1185">Reference proteome</keyword>
<feature type="region of interest" description="Disordered" evidence="1">
    <location>
        <begin position="1"/>
        <end position="35"/>
    </location>
</feature>
<gene>
    <name evidence="2" type="ORF">PHMEG_00040197</name>
</gene>
<feature type="compositionally biased region" description="Basic and acidic residues" evidence="1">
    <location>
        <begin position="12"/>
        <end position="24"/>
    </location>
</feature>
<name>A0A225UDI1_9STRA</name>
<feature type="non-terminal residue" evidence="2">
    <location>
        <position position="125"/>
    </location>
</feature>
<dbReference type="Proteomes" id="UP000198211">
    <property type="component" value="Unassembled WGS sequence"/>
</dbReference>
<comment type="caution">
    <text evidence="2">The sequence shown here is derived from an EMBL/GenBank/DDBJ whole genome shotgun (WGS) entry which is preliminary data.</text>
</comment>
<organism evidence="2 3">
    <name type="scientific">Phytophthora megakarya</name>
    <dbReference type="NCBI Taxonomy" id="4795"/>
    <lineage>
        <taxon>Eukaryota</taxon>
        <taxon>Sar</taxon>
        <taxon>Stramenopiles</taxon>
        <taxon>Oomycota</taxon>
        <taxon>Peronosporomycetes</taxon>
        <taxon>Peronosporales</taxon>
        <taxon>Peronosporaceae</taxon>
        <taxon>Phytophthora</taxon>
    </lineage>
</organism>
<protein>
    <submittedName>
        <fullName evidence="2">Uncharacterized protein</fullName>
    </submittedName>
</protein>
<proteinExistence type="predicted"/>
<accession>A0A225UDI1</accession>